<evidence type="ECO:0000256" key="1">
    <source>
        <dbReference type="ARBA" id="ARBA00010641"/>
    </source>
</evidence>
<dbReference type="EMBL" id="DYVS01000057">
    <property type="protein sequence ID" value="HJF69682.1"/>
    <property type="molecule type" value="Genomic_DNA"/>
</dbReference>
<dbReference type="GO" id="GO:0006352">
    <property type="term" value="P:DNA-templated transcription initiation"/>
    <property type="evidence" value="ECO:0007669"/>
    <property type="project" value="InterPro"/>
</dbReference>
<feature type="domain" description="RNA polymerase sigma-70 region 2" evidence="5">
    <location>
        <begin position="33"/>
        <end position="99"/>
    </location>
</feature>
<dbReference type="InterPro" id="IPR036388">
    <property type="entry name" value="WH-like_DNA-bd_sf"/>
</dbReference>
<dbReference type="InterPro" id="IPR007627">
    <property type="entry name" value="RNA_pol_sigma70_r2"/>
</dbReference>
<comment type="similarity">
    <text evidence="1">Belongs to the sigma-70 factor family. ECF subfamily.</text>
</comment>
<dbReference type="PANTHER" id="PTHR43133">
    <property type="entry name" value="RNA POLYMERASE ECF-TYPE SIGMA FACTO"/>
    <property type="match status" value="1"/>
</dbReference>
<dbReference type="Proteomes" id="UP000742098">
    <property type="component" value="Unassembled WGS sequence"/>
</dbReference>
<sequence>MSFRDIVLDMDYTNTGILVSALNEGNILAFEYIYKTYYKSLLNYASRILKDVEASKDAVQQAYYRLWENRSMLTITISPQAYLYRAVYNNCINSITRKDIIRKYEEEQLKELYFSTIIQTPEAEMLLERSEIEKAIMISVEALPKKCQEIFILSKMEGLKNKEIAERLGISLKTVESQMTIAIKRLRKDLGWLLQIFIFFRLDF</sequence>
<evidence type="ECO:0000256" key="2">
    <source>
        <dbReference type="ARBA" id="ARBA00023015"/>
    </source>
</evidence>
<dbReference type="GO" id="GO:0003677">
    <property type="term" value="F:DNA binding"/>
    <property type="evidence" value="ECO:0007669"/>
    <property type="project" value="InterPro"/>
</dbReference>
<reference evidence="7" key="2">
    <citation type="submission" date="2021-09" db="EMBL/GenBank/DDBJ databases">
        <authorList>
            <person name="Gilroy R."/>
        </authorList>
    </citation>
    <scope>NUCLEOTIDE SEQUENCE</scope>
    <source>
        <strain evidence="7">6966</strain>
    </source>
</reference>
<dbReference type="Pfam" id="PF08281">
    <property type="entry name" value="Sigma70_r4_2"/>
    <property type="match status" value="1"/>
</dbReference>
<dbReference type="GeneID" id="93096384"/>
<dbReference type="RefSeq" id="WP_239168341.1">
    <property type="nucleotide sequence ID" value="NZ_CALZYG010000006.1"/>
</dbReference>
<gene>
    <name evidence="7" type="ORF">K8V05_02885</name>
</gene>
<evidence type="ECO:0000256" key="3">
    <source>
        <dbReference type="ARBA" id="ARBA00023082"/>
    </source>
</evidence>
<comment type="caution">
    <text evidence="7">The sequence shown here is derived from an EMBL/GenBank/DDBJ whole genome shotgun (WGS) entry which is preliminary data.</text>
</comment>
<keyword evidence="3" id="KW-0731">Sigma factor</keyword>
<dbReference type="Gene3D" id="1.10.1740.10">
    <property type="match status" value="1"/>
</dbReference>
<dbReference type="NCBIfam" id="TIGR02937">
    <property type="entry name" value="sigma70-ECF"/>
    <property type="match status" value="1"/>
</dbReference>
<accession>A0A921KXL5</accession>
<feature type="domain" description="RNA polymerase sigma factor 70 region 4 type 2" evidence="6">
    <location>
        <begin position="140"/>
        <end position="186"/>
    </location>
</feature>
<dbReference type="PANTHER" id="PTHR43133:SF46">
    <property type="entry name" value="RNA POLYMERASE SIGMA-70 FACTOR ECF SUBFAMILY"/>
    <property type="match status" value="1"/>
</dbReference>
<dbReference type="AlphaFoldDB" id="A0A921KXL5"/>
<evidence type="ECO:0000313" key="8">
    <source>
        <dbReference type="Proteomes" id="UP000742098"/>
    </source>
</evidence>
<evidence type="ECO:0000259" key="6">
    <source>
        <dbReference type="Pfam" id="PF08281"/>
    </source>
</evidence>
<dbReference type="InterPro" id="IPR013324">
    <property type="entry name" value="RNA_pol_sigma_r3/r4-like"/>
</dbReference>
<evidence type="ECO:0000259" key="5">
    <source>
        <dbReference type="Pfam" id="PF04542"/>
    </source>
</evidence>
<dbReference type="InterPro" id="IPR039425">
    <property type="entry name" value="RNA_pol_sigma-70-like"/>
</dbReference>
<dbReference type="InterPro" id="IPR014284">
    <property type="entry name" value="RNA_pol_sigma-70_dom"/>
</dbReference>
<dbReference type="InterPro" id="IPR014327">
    <property type="entry name" value="RNA_pol_sigma70_bacteroid"/>
</dbReference>
<dbReference type="SUPFAM" id="SSF88659">
    <property type="entry name" value="Sigma3 and sigma4 domains of RNA polymerase sigma factors"/>
    <property type="match status" value="1"/>
</dbReference>
<dbReference type="SUPFAM" id="SSF88946">
    <property type="entry name" value="Sigma2 domain of RNA polymerase sigma factors"/>
    <property type="match status" value="1"/>
</dbReference>
<evidence type="ECO:0000256" key="4">
    <source>
        <dbReference type="ARBA" id="ARBA00023163"/>
    </source>
</evidence>
<evidence type="ECO:0000313" key="7">
    <source>
        <dbReference type="EMBL" id="HJF69682.1"/>
    </source>
</evidence>
<keyword evidence="2" id="KW-0805">Transcription regulation</keyword>
<reference evidence="7" key="1">
    <citation type="journal article" date="2021" name="PeerJ">
        <title>Extensive microbial diversity within the chicken gut microbiome revealed by metagenomics and culture.</title>
        <authorList>
            <person name="Gilroy R."/>
            <person name="Ravi A."/>
            <person name="Getino M."/>
            <person name="Pursley I."/>
            <person name="Horton D.L."/>
            <person name="Alikhan N.F."/>
            <person name="Baker D."/>
            <person name="Gharbi K."/>
            <person name="Hall N."/>
            <person name="Watson M."/>
            <person name="Adriaenssens E.M."/>
            <person name="Foster-Nyarko E."/>
            <person name="Jarju S."/>
            <person name="Secka A."/>
            <person name="Antonio M."/>
            <person name="Oren A."/>
            <person name="Chaudhuri R.R."/>
            <person name="La Ragione R."/>
            <person name="Hildebrand F."/>
            <person name="Pallen M.J."/>
        </authorList>
    </citation>
    <scope>NUCLEOTIDE SEQUENCE</scope>
    <source>
        <strain evidence="7">6966</strain>
    </source>
</reference>
<name>A0A921KXL5_9BACT</name>
<dbReference type="Gene3D" id="1.10.10.10">
    <property type="entry name" value="Winged helix-like DNA-binding domain superfamily/Winged helix DNA-binding domain"/>
    <property type="match status" value="1"/>
</dbReference>
<dbReference type="NCBIfam" id="TIGR02985">
    <property type="entry name" value="Sig70_bacteroi1"/>
    <property type="match status" value="1"/>
</dbReference>
<keyword evidence="4" id="KW-0804">Transcription</keyword>
<organism evidence="7 8">
    <name type="scientific">Butyricimonas virosa</name>
    <dbReference type="NCBI Taxonomy" id="544645"/>
    <lineage>
        <taxon>Bacteria</taxon>
        <taxon>Pseudomonadati</taxon>
        <taxon>Bacteroidota</taxon>
        <taxon>Bacteroidia</taxon>
        <taxon>Bacteroidales</taxon>
        <taxon>Odoribacteraceae</taxon>
        <taxon>Butyricimonas</taxon>
    </lineage>
</organism>
<dbReference type="GO" id="GO:0016987">
    <property type="term" value="F:sigma factor activity"/>
    <property type="evidence" value="ECO:0007669"/>
    <property type="project" value="UniProtKB-KW"/>
</dbReference>
<protein>
    <submittedName>
        <fullName evidence="7">RNA polymerase sigma-70 factor</fullName>
    </submittedName>
</protein>
<dbReference type="InterPro" id="IPR013249">
    <property type="entry name" value="RNA_pol_sigma70_r4_t2"/>
</dbReference>
<proteinExistence type="inferred from homology"/>
<dbReference type="Pfam" id="PF04542">
    <property type="entry name" value="Sigma70_r2"/>
    <property type="match status" value="1"/>
</dbReference>
<dbReference type="InterPro" id="IPR013325">
    <property type="entry name" value="RNA_pol_sigma_r2"/>
</dbReference>